<feature type="region of interest" description="Disordered" evidence="4">
    <location>
        <begin position="1"/>
        <end position="95"/>
    </location>
</feature>
<feature type="compositionally biased region" description="Polar residues" evidence="4">
    <location>
        <begin position="468"/>
        <end position="477"/>
    </location>
</feature>
<dbReference type="OrthoDB" id="10031679at2759"/>
<dbReference type="KEGG" id="fcy:FRACYDRAFT_193745"/>
<evidence type="ECO:0000256" key="2">
    <source>
        <dbReference type="ARBA" id="ARBA00022803"/>
    </source>
</evidence>
<dbReference type="Gene3D" id="1.25.40.10">
    <property type="entry name" value="Tetratricopeptide repeat domain"/>
    <property type="match status" value="2"/>
</dbReference>
<proteinExistence type="predicted"/>
<dbReference type="Pfam" id="PF13181">
    <property type="entry name" value="TPR_8"/>
    <property type="match status" value="1"/>
</dbReference>
<dbReference type="AlphaFoldDB" id="A0A1E7EYJ6"/>
<name>A0A1E7EYJ6_9STRA</name>
<sequence>MKNNKKNSPKNKGKGNSKNNSGKENSNYKEDESGSTHRKSSSWSGLRFGKRFSLFGSSGSTGGEHGKRNSRNGYGTLDESNNNNNNNEDVDSPTAAEVDPVMTIFESRNTQRVRFTLGSPQRRDNNIFIAKNGGENCNNNNGGNNSAGNIKQFMSRALFGSSSKSGSPSNKKISEEEMKQEVKELGGDSLIWESAATPTESYNNNSNNNSNQQMATPELLLSFTEDPKARVAVAKLLSKARKAEHIHFRYEYAVKCYLKALDILQKQAKYPDDHPTVVKTVRLMNNAHHVLSSYNNSANIVKMGIKNEDAGELVKALKMYTIAYRIRRDNLSRNHPSLVVLLNMLGSIQIKRGETKEAMQIYELALNDDLIMSRVGVSPYKEGRLQQETIDPEKNAIHQNLLAKSVTFREMGTIYEMWGNVEESLKFYHRSLECVAEWRETVRSNRKIDHRKISSLLPKSEEEEEDQQYSIENVQTVSSSAGDRTSSGSSSEHGEMELVFGADVSQNSNGCGKKSVNVYERFFPNKMDAETKEGLQGSDENSHADMDLSLTLHQIAQLYRTQGKFSRALDAYEVALRGMKTALGKHHPNVAAVLGNIGNLQKEMGDLDAAYKTYQEVLGIESYRLGLSHPDVAITLHNVATIDAARGNYEHSLQLYRKVIGLQKKLFGEENLSVSVTAACMGDVYEKIGDLKSSMSSYDEAVRIKSAVVGRHSLEVGRLLHKLGKLSFIICDYLEAESFIARTILIYRLNKLDEGHEWFIDAYRDSADIDGAIAIGTDRGEI</sequence>
<gene>
    <name evidence="5" type="ORF">FRACYDRAFT_193745</name>
</gene>
<evidence type="ECO:0000313" key="6">
    <source>
        <dbReference type="Proteomes" id="UP000095751"/>
    </source>
</evidence>
<feature type="compositionally biased region" description="Low complexity" evidence="4">
    <location>
        <begin position="16"/>
        <end position="25"/>
    </location>
</feature>
<dbReference type="SMART" id="SM00028">
    <property type="entry name" value="TPR"/>
    <property type="match status" value="8"/>
</dbReference>
<dbReference type="Pfam" id="PF13424">
    <property type="entry name" value="TPR_12"/>
    <property type="match status" value="2"/>
</dbReference>
<keyword evidence="6" id="KW-1185">Reference proteome</keyword>
<evidence type="ECO:0000256" key="1">
    <source>
        <dbReference type="ARBA" id="ARBA00022737"/>
    </source>
</evidence>
<dbReference type="SUPFAM" id="SSF48452">
    <property type="entry name" value="TPR-like"/>
    <property type="match status" value="2"/>
</dbReference>
<keyword evidence="2 3" id="KW-0802">TPR repeat</keyword>
<dbReference type="Proteomes" id="UP000095751">
    <property type="component" value="Unassembled WGS sequence"/>
</dbReference>
<evidence type="ECO:0000313" key="5">
    <source>
        <dbReference type="EMBL" id="OEU10613.1"/>
    </source>
</evidence>
<dbReference type="PANTHER" id="PTHR45641">
    <property type="entry name" value="TETRATRICOPEPTIDE REPEAT PROTEIN (AFU_ORTHOLOGUE AFUA_6G03870)"/>
    <property type="match status" value="1"/>
</dbReference>
<dbReference type="InParanoid" id="A0A1E7EYJ6"/>
<accession>A0A1E7EYJ6</accession>
<dbReference type="PROSITE" id="PS50005">
    <property type="entry name" value="TPR"/>
    <property type="match status" value="1"/>
</dbReference>
<feature type="region of interest" description="Disordered" evidence="4">
    <location>
        <begin position="458"/>
        <end position="493"/>
    </location>
</feature>
<dbReference type="InterPro" id="IPR019734">
    <property type="entry name" value="TPR_rpt"/>
</dbReference>
<dbReference type="PANTHER" id="PTHR45641:SF19">
    <property type="entry name" value="NEPHROCYSTIN-3"/>
    <property type="match status" value="1"/>
</dbReference>
<feature type="compositionally biased region" description="Low complexity" evidence="4">
    <location>
        <begin position="161"/>
        <end position="171"/>
    </location>
</feature>
<evidence type="ECO:0000256" key="3">
    <source>
        <dbReference type="PROSITE-ProRule" id="PRU00339"/>
    </source>
</evidence>
<evidence type="ECO:0000256" key="4">
    <source>
        <dbReference type="SAM" id="MobiDB-lite"/>
    </source>
</evidence>
<keyword evidence="1" id="KW-0677">Repeat</keyword>
<dbReference type="InterPro" id="IPR011990">
    <property type="entry name" value="TPR-like_helical_dom_sf"/>
</dbReference>
<reference evidence="5 6" key="1">
    <citation type="submission" date="2016-09" db="EMBL/GenBank/DDBJ databases">
        <title>Extensive genetic diversity and differential bi-allelic expression allows diatom success in the polar Southern Ocean.</title>
        <authorList>
            <consortium name="DOE Joint Genome Institute"/>
            <person name="Mock T."/>
            <person name="Otillar R.P."/>
            <person name="Strauss J."/>
            <person name="Dupont C."/>
            <person name="Frickenhaus S."/>
            <person name="Maumus F."/>
            <person name="Mcmullan M."/>
            <person name="Sanges R."/>
            <person name="Schmutz J."/>
            <person name="Toseland A."/>
            <person name="Valas R."/>
            <person name="Veluchamy A."/>
            <person name="Ward B.J."/>
            <person name="Allen A."/>
            <person name="Barry K."/>
            <person name="Falciatore A."/>
            <person name="Ferrante M."/>
            <person name="Fortunato A.E."/>
            <person name="Gloeckner G."/>
            <person name="Gruber A."/>
            <person name="Hipkin R."/>
            <person name="Janech M."/>
            <person name="Kroth P."/>
            <person name="Leese F."/>
            <person name="Lindquist E."/>
            <person name="Lyon B.R."/>
            <person name="Martin J."/>
            <person name="Mayer C."/>
            <person name="Parker M."/>
            <person name="Quesneville H."/>
            <person name="Raymond J."/>
            <person name="Uhlig C."/>
            <person name="Valentin K.U."/>
            <person name="Worden A.Z."/>
            <person name="Armbrust E.V."/>
            <person name="Bowler C."/>
            <person name="Green B."/>
            <person name="Moulton V."/>
            <person name="Van Oosterhout C."/>
            <person name="Grigoriev I."/>
        </authorList>
    </citation>
    <scope>NUCLEOTIDE SEQUENCE [LARGE SCALE GENOMIC DNA]</scope>
    <source>
        <strain evidence="5 6">CCMP1102</strain>
    </source>
</reference>
<feature type="region of interest" description="Disordered" evidence="4">
    <location>
        <begin position="159"/>
        <end position="180"/>
    </location>
</feature>
<feature type="compositionally biased region" description="Basic and acidic residues" evidence="4">
    <location>
        <begin position="26"/>
        <end position="35"/>
    </location>
</feature>
<feature type="repeat" description="TPR" evidence="3">
    <location>
        <begin position="591"/>
        <end position="624"/>
    </location>
</feature>
<feature type="compositionally biased region" description="Basic residues" evidence="4">
    <location>
        <begin position="1"/>
        <end position="15"/>
    </location>
</feature>
<feature type="compositionally biased region" description="Low complexity" evidence="4">
    <location>
        <begin position="478"/>
        <end position="491"/>
    </location>
</feature>
<dbReference type="EMBL" id="KV784371">
    <property type="protein sequence ID" value="OEU10613.1"/>
    <property type="molecule type" value="Genomic_DNA"/>
</dbReference>
<organism evidence="5 6">
    <name type="scientific">Fragilariopsis cylindrus CCMP1102</name>
    <dbReference type="NCBI Taxonomy" id="635003"/>
    <lineage>
        <taxon>Eukaryota</taxon>
        <taxon>Sar</taxon>
        <taxon>Stramenopiles</taxon>
        <taxon>Ochrophyta</taxon>
        <taxon>Bacillariophyta</taxon>
        <taxon>Bacillariophyceae</taxon>
        <taxon>Bacillariophycidae</taxon>
        <taxon>Bacillariales</taxon>
        <taxon>Bacillariaceae</taxon>
        <taxon>Fragilariopsis</taxon>
    </lineage>
</organism>
<protein>
    <submittedName>
        <fullName evidence="5">TPR-like protein</fullName>
    </submittedName>
</protein>